<comment type="caution">
    <text evidence="1">The sequence shown here is derived from an EMBL/GenBank/DDBJ whole genome shotgun (WGS) entry which is preliminary data.</text>
</comment>
<accession>A0A433ZSU1</accession>
<dbReference type="AlphaFoldDB" id="A0A433ZSU1"/>
<evidence type="ECO:0000313" key="1">
    <source>
        <dbReference type="EMBL" id="RUT65181.1"/>
    </source>
</evidence>
<dbReference type="EMBL" id="NRQY01000001">
    <property type="protein sequence ID" value="RUT65181.1"/>
    <property type="molecule type" value="Genomic_DNA"/>
</dbReference>
<dbReference type="Proteomes" id="UP000286908">
    <property type="component" value="Unassembled WGS sequence"/>
</dbReference>
<organism evidence="1 2">
    <name type="scientific">Morganella morganii</name>
    <name type="common">Proteus morganii</name>
    <dbReference type="NCBI Taxonomy" id="582"/>
    <lineage>
        <taxon>Bacteria</taxon>
        <taxon>Pseudomonadati</taxon>
        <taxon>Pseudomonadota</taxon>
        <taxon>Gammaproteobacteria</taxon>
        <taxon>Enterobacterales</taxon>
        <taxon>Morganellaceae</taxon>
        <taxon>Morganella</taxon>
    </lineage>
</organism>
<protein>
    <recommendedName>
        <fullName evidence="3">Gp11</fullName>
    </recommendedName>
</protein>
<dbReference type="OrthoDB" id="6538864at2"/>
<dbReference type="RefSeq" id="WP_048822299.1">
    <property type="nucleotide sequence ID" value="NZ_BFCJ01000105.1"/>
</dbReference>
<gene>
    <name evidence="1" type="ORF">CKG00_01240</name>
</gene>
<dbReference type="Pfam" id="PF24085">
    <property type="entry name" value="DUF7370"/>
    <property type="match status" value="1"/>
</dbReference>
<proteinExistence type="predicted"/>
<evidence type="ECO:0000313" key="2">
    <source>
        <dbReference type="Proteomes" id="UP000286908"/>
    </source>
</evidence>
<evidence type="ECO:0008006" key="3">
    <source>
        <dbReference type="Google" id="ProtNLM"/>
    </source>
</evidence>
<sequence length="125" mass="13252">MAVQISPEQIGEQLEMMGFEAPDFAVAAALSVVDSIDGCLDKAGYTDAVMTLIKVYSVILILSAADVRKIASEHAPSGASVSYQYFADGRKSLLKLLSALDTAGCTDNLPIDRPVGIIQFDVNRG</sequence>
<name>A0A433ZSU1_MORMO</name>
<dbReference type="InterPro" id="IPR055794">
    <property type="entry name" value="DUF7370"/>
</dbReference>
<reference evidence="1 2" key="1">
    <citation type="submission" date="2017-08" db="EMBL/GenBank/DDBJ databases">
        <title>Draft genome sequence of pheromone producing symbiont Morganella morganii, of the female New Zealand grass grub Costelytra giveni.</title>
        <authorList>
            <person name="Laugraud A."/>
            <person name="Young S.D."/>
            <person name="Hurst M.H."/>
        </authorList>
    </citation>
    <scope>NUCLEOTIDE SEQUENCE [LARGE SCALE GENOMIC DNA]</scope>
    <source>
        <strain evidence="1 2">MMsCG</strain>
    </source>
</reference>